<proteinExistence type="inferred from homology"/>
<dbReference type="InterPro" id="IPR000871">
    <property type="entry name" value="Beta-lactam_class-A"/>
</dbReference>
<evidence type="ECO:0000256" key="7">
    <source>
        <dbReference type="SAM" id="MobiDB-lite"/>
    </source>
</evidence>
<evidence type="ECO:0000256" key="2">
    <source>
        <dbReference type="ARBA" id="ARBA00012865"/>
    </source>
</evidence>
<dbReference type="PRINTS" id="PR00118">
    <property type="entry name" value="BLACTAMASEA"/>
</dbReference>
<dbReference type="EC" id="3.5.2.6" evidence="2 6"/>
<keyword evidence="4 6" id="KW-0378">Hydrolase</keyword>
<dbReference type="NCBIfam" id="NF033103">
    <property type="entry name" value="bla_class_A"/>
    <property type="match status" value="1"/>
</dbReference>
<dbReference type="PROSITE" id="PS00146">
    <property type="entry name" value="BETA_LACTAMASE_A"/>
    <property type="match status" value="1"/>
</dbReference>
<evidence type="ECO:0000259" key="8">
    <source>
        <dbReference type="Pfam" id="PF13354"/>
    </source>
</evidence>
<dbReference type="InterPro" id="IPR045155">
    <property type="entry name" value="Beta-lactam_cat"/>
</dbReference>
<comment type="catalytic activity">
    <reaction evidence="6">
        <text>a beta-lactam + H2O = a substituted beta-amino acid</text>
        <dbReference type="Rhea" id="RHEA:20401"/>
        <dbReference type="ChEBI" id="CHEBI:15377"/>
        <dbReference type="ChEBI" id="CHEBI:35627"/>
        <dbReference type="ChEBI" id="CHEBI:140347"/>
        <dbReference type="EC" id="3.5.2.6"/>
    </reaction>
</comment>
<evidence type="ECO:0000256" key="1">
    <source>
        <dbReference type="ARBA" id="ARBA00009009"/>
    </source>
</evidence>
<dbReference type="Gene3D" id="3.40.710.10">
    <property type="entry name" value="DD-peptidase/beta-lactamase superfamily"/>
    <property type="match status" value="1"/>
</dbReference>
<comment type="caution">
    <text evidence="9">The sequence shown here is derived from an EMBL/GenBank/DDBJ whole genome shotgun (WGS) entry which is preliminary data.</text>
</comment>
<evidence type="ECO:0000256" key="3">
    <source>
        <dbReference type="ARBA" id="ARBA00018879"/>
    </source>
</evidence>
<keyword evidence="10" id="KW-1185">Reference proteome</keyword>
<protein>
    <recommendedName>
        <fullName evidence="3 6">Beta-lactamase</fullName>
        <ecNumber evidence="2 6">3.5.2.6</ecNumber>
    </recommendedName>
</protein>
<gene>
    <name evidence="9" type="primary">blaC</name>
    <name evidence="9" type="ORF">LAUMK4_02978</name>
</gene>
<keyword evidence="5 6" id="KW-0046">Antibiotic resistance</keyword>
<evidence type="ECO:0000256" key="6">
    <source>
        <dbReference type="RuleBase" id="RU361140"/>
    </source>
</evidence>
<dbReference type="Proteomes" id="UP000271464">
    <property type="component" value="Unassembled WGS sequence"/>
</dbReference>
<evidence type="ECO:0000313" key="10">
    <source>
        <dbReference type="Proteomes" id="UP000271464"/>
    </source>
</evidence>
<sequence>MPHGLRFQRDRDRLCRDMNASSPRPALPRRALLLAIAASVPLAGCARGGSGEHPASTAAAPAPDVQSRFAELEHTYAARLGVYVPASGTTAAIAYRADERFAFCSTFKGLLVAAVLHQYPLSHLDKVVTYTSADIRSTSPITQQHIATGMSIGQLCDAAIRYSDGTAANLLLAEIGGTTAFTGYLRSLGDSVSRLDQEEPELNRDPPGDERDTTTPHAIALDYQQLVLGDALPADKRAMLTDWMARNTTGAKRIRAGFPADWKVIDKTGSGDYGRANDVAVVWSPTGVPHVVAILSDRAGGGYDAEPSEALVADAARCVAQLLG</sequence>
<dbReference type="EMBL" id="UPHM01000069">
    <property type="protein sequence ID" value="VAZ94919.1"/>
    <property type="molecule type" value="Genomic_DNA"/>
</dbReference>
<feature type="domain" description="Beta-lactamase class A catalytic" evidence="8">
    <location>
        <begin position="81"/>
        <end position="295"/>
    </location>
</feature>
<accession>A0ABY6RJP7</accession>
<feature type="region of interest" description="Disordered" evidence="7">
    <location>
        <begin position="194"/>
        <end position="214"/>
    </location>
</feature>
<dbReference type="InterPro" id="IPR023650">
    <property type="entry name" value="Beta-lactam_class-A_AS"/>
</dbReference>
<organism evidence="9 10">
    <name type="scientific">Mycobacterium persicum</name>
    <dbReference type="NCBI Taxonomy" id="1487726"/>
    <lineage>
        <taxon>Bacteria</taxon>
        <taxon>Bacillati</taxon>
        <taxon>Actinomycetota</taxon>
        <taxon>Actinomycetes</taxon>
        <taxon>Mycobacteriales</taxon>
        <taxon>Mycobacteriaceae</taxon>
        <taxon>Mycobacterium</taxon>
    </lineage>
</organism>
<dbReference type="SUPFAM" id="SSF56601">
    <property type="entry name" value="beta-lactamase/transpeptidase-like"/>
    <property type="match status" value="1"/>
</dbReference>
<evidence type="ECO:0000256" key="5">
    <source>
        <dbReference type="ARBA" id="ARBA00023251"/>
    </source>
</evidence>
<dbReference type="PANTHER" id="PTHR35333">
    <property type="entry name" value="BETA-LACTAMASE"/>
    <property type="match status" value="1"/>
</dbReference>
<evidence type="ECO:0000313" key="9">
    <source>
        <dbReference type="EMBL" id="VAZ94919.1"/>
    </source>
</evidence>
<comment type="similarity">
    <text evidence="1 6">Belongs to the class-A beta-lactamase family.</text>
</comment>
<dbReference type="GO" id="GO:0008800">
    <property type="term" value="F:beta-lactamase activity"/>
    <property type="evidence" value="ECO:0007669"/>
    <property type="project" value="UniProtKB-EC"/>
</dbReference>
<dbReference type="PANTHER" id="PTHR35333:SF3">
    <property type="entry name" value="BETA-LACTAMASE-TYPE TRANSPEPTIDASE FOLD CONTAINING PROTEIN"/>
    <property type="match status" value="1"/>
</dbReference>
<evidence type="ECO:0000256" key="4">
    <source>
        <dbReference type="ARBA" id="ARBA00022801"/>
    </source>
</evidence>
<name>A0ABY6RJP7_9MYCO</name>
<dbReference type="Pfam" id="PF13354">
    <property type="entry name" value="Beta-lactamase2"/>
    <property type="match status" value="1"/>
</dbReference>
<reference evidence="9 10" key="1">
    <citation type="submission" date="2018-09" db="EMBL/GenBank/DDBJ databases">
        <authorList>
            <person name="Tagini F."/>
        </authorList>
    </citation>
    <scope>NUCLEOTIDE SEQUENCE [LARGE SCALE GENOMIC DNA]</scope>
    <source>
        <strain evidence="9 10">MK4</strain>
    </source>
</reference>
<dbReference type="InterPro" id="IPR012338">
    <property type="entry name" value="Beta-lactam/transpept-like"/>
</dbReference>